<dbReference type="Proteomes" id="UP001597532">
    <property type="component" value="Unassembled WGS sequence"/>
</dbReference>
<comment type="caution">
    <text evidence="2">The sequence shown here is derived from an EMBL/GenBank/DDBJ whole genome shotgun (WGS) entry which is preliminary data.</text>
</comment>
<name>A0ABW5VLQ4_9FLAO</name>
<dbReference type="EMBL" id="JBHUOK010000033">
    <property type="protein sequence ID" value="MFD2791255.1"/>
    <property type="molecule type" value="Genomic_DNA"/>
</dbReference>
<protein>
    <submittedName>
        <fullName evidence="2">Uncharacterized protein</fullName>
    </submittedName>
</protein>
<evidence type="ECO:0000313" key="2">
    <source>
        <dbReference type="EMBL" id="MFD2791255.1"/>
    </source>
</evidence>
<feature type="signal peptide" evidence="1">
    <location>
        <begin position="1"/>
        <end position="20"/>
    </location>
</feature>
<evidence type="ECO:0000313" key="3">
    <source>
        <dbReference type="Proteomes" id="UP001597532"/>
    </source>
</evidence>
<evidence type="ECO:0000256" key="1">
    <source>
        <dbReference type="SAM" id="SignalP"/>
    </source>
</evidence>
<sequence length="132" mass="15203">MKKQVVLLLAVLLFSLNINGQMNFTNNDPEGSFPKIEINNTSTTLFAKIGENSKPWLHWNEVPKNIETGNGRSKFKMTVFNNDGIANRTFEILYTISYGQSNTDPTAYIKATYIYRDKRPNKILEEHFKLIQ</sequence>
<accession>A0ABW5VLQ4</accession>
<dbReference type="RefSeq" id="WP_251808531.1">
    <property type="nucleotide sequence ID" value="NZ_CP166679.1"/>
</dbReference>
<feature type="chain" id="PRO_5046008857" evidence="1">
    <location>
        <begin position="21"/>
        <end position="132"/>
    </location>
</feature>
<reference evidence="3" key="1">
    <citation type="journal article" date="2019" name="Int. J. Syst. Evol. Microbiol.">
        <title>The Global Catalogue of Microorganisms (GCM) 10K type strain sequencing project: providing services to taxonomists for standard genome sequencing and annotation.</title>
        <authorList>
            <consortium name="The Broad Institute Genomics Platform"/>
            <consortium name="The Broad Institute Genome Sequencing Center for Infectious Disease"/>
            <person name="Wu L."/>
            <person name="Ma J."/>
        </authorList>
    </citation>
    <scope>NUCLEOTIDE SEQUENCE [LARGE SCALE GENOMIC DNA]</scope>
    <source>
        <strain evidence="3">KCTC 52924</strain>
    </source>
</reference>
<organism evidence="2 3">
    <name type="scientific">Arenibacter antarcticus</name>
    <dbReference type="NCBI Taxonomy" id="2040469"/>
    <lineage>
        <taxon>Bacteria</taxon>
        <taxon>Pseudomonadati</taxon>
        <taxon>Bacteroidota</taxon>
        <taxon>Flavobacteriia</taxon>
        <taxon>Flavobacteriales</taxon>
        <taxon>Flavobacteriaceae</taxon>
        <taxon>Arenibacter</taxon>
    </lineage>
</organism>
<keyword evidence="1" id="KW-0732">Signal</keyword>
<keyword evidence="3" id="KW-1185">Reference proteome</keyword>
<proteinExistence type="predicted"/>
<gene>
    <name evidence="2" type="ORF">ACFS1K_15885</name>
</gene>